<reference evidence="2 3" key="1">
    <citation type="submission" date="2019-01" db="EMBL/GenBank/DDBJ databases">
        <title>Bacillus sp. M5HDSG1-1, whole genome shotgun sequence.</title>
        <authorList>
            <person name="Tuo L."/>
        </authorList>
    </citation>
    <scope>NUCLEOTIDE SEQUENCE [LARGE SCALE GENOMIC DNA]</scope>
    <source>
        <strain evidence="2 3">M5HDSG1-1</strain>
    </source>
</reference>
<dbReference type="Gene3D" id="3.40.630.30">
    <property type="match status" value="1"/>
</dbReference>
<dbReference type="InterPro" id="IPR056935">
    <property type="entry name" value="Rv0428c-like_C"/>
</dbReference>
<proteinExistence type="predicted"/>
<evidence type="ECO:0000313" key="3">
    <source>
        <dbReference type="Proteomes" id="UP000288024"/>
    </source>
</evidence>
<dbReference type="GO" id="GO:0016747">
    <property type="term" value="F:acyltransferase activity, transferring groups other than amino-acyl groups"/>
    <property type="evidence" value="ECO:0007669"/>
    <property type="project" value="InterPro"/>
</dbReference>
<dbReference type="RefSeq" id="WP_127738474.1">
    <property type="nucleotide sequence ID" value="NZ_JBCMOB010000019.1"/>
</dbReference>
<dbReference type="EMBL" id="RZTZ01000004">
    <property type="protein sequence ID" value="RVT62523.1"/>
    <property type="molecule type" value="Genomic_DNA"/>
</dbReference>
<organism evidence="2 3">
    <name type="scientific">Niallia taxi</name>
    <dbReference type="NCBI Taxonomy" id="2499688"/>
    <lineage>
        <taxon>Bacteria</taxon>
        <taxon>Bacillati</taxon>
        <taxon>Bacillota</taxon>
        <taxon>Bacilli</taxon>
        <taxon>Bacillales</taxon>
        <taxon>Bacillaceae</taxon>
        <taxon>Niallia</taxon>
    </lineage>
</organism>
<sequence length="250" mass="29354">MTSKKIIRKIEELSMNALPALQTQLYDGWVVRFADGYTKRANSINPIYFSKEDVHDKIETVEQMYRKKNLKVVYKMTKQVSPENLDFILEESRYIQDSLTSVQTLSLQDVQIELKHHAIVYNDLQADWFRNFCKLNSVKEQDRITMNNMLNNIIAETRYFQLTDESNEIVACGMCVLENNCIGLFDIVTSEKQRNRGYGFKLIQSILQWGKENGARLAYLQVMLNNPPALKLYSKLGFKEVYQYWYRIKA</sequence>
<keyword evidence="2" id="KW-0808">Transferase</keyword>
<dbReference type="Pfam" id="PF24553">
    <property type="entry name" value="Rv0428c_C"/>
    <property type="match status" value="1"/>
</dbReference>
<keyword evidence="3" id="KW-1185">Reference proteome</keyword>
<dbReference type="InterPro" id="IPR016181">
    <property type="entry name" value="Acyl_CoA_acyltransferase"/>
</dbReference>
<name>A0A3S2W3Z7_9BACI</name>
<accession>A0A3S2W3Z7</accession>
<dbReference type="PROSITE" id="PS51186">
    <property type="entry name" value="GNAT"/>
    <property type="match status" value="1"/>
</dbReference>
<dbReference type="Proteomes" id="UP000288024">
    <property type="component" value="Unassembled WGS sequence"/>
</dbReference>
<dbReference type="AlphaFoldDB" id="A0A3S2W3Z7"/>
<dbReference type="InterPro" id="IPR000182">
    <property type="entry name" value="GNAT_dom"/>
</dbReference>
<comment type="caution">
    <text evidence="2">The sequence shown here is derived from an EMBL/GenBank/DDBJ whole genome shotgun (WGS) entry which is preliminary data.</text>
</comment>
<dbReference type="SUPFAM" id="SSF55729">
    <property type="entry name" value="Acyl-CoA N-acyltransferases (Nat)"/>
    <property type="match status" value="1"/>
</dbReference>
<dbReference type="CDD" id="cd04301">
    <property type="entry name" value="NAT_SF"/>
    <property type="match status" value="1"/>
</dbReference>
<evidence type="ECO:0000259" key="1">
    <source>
        <dbReference type="PROSITE" id="PS51186"/>
    </source>
</evidence>
<feature type="domain" description="N-acetyltransferase" evidence="1">
    <location>
        <begin position="119"/>
        <end position="250"/>
    </location>
</feature>
<evidence type="ECO:0000313" key="2">
    <source>
        <dbReference type="EMBL" id="RVT62523.1"/>
    </source>
</evidence>
<protein>
    <submittedName>
        <fullName evidence="2">GNAT family N-acetyltransferase</fullName>
    </submittedName>
</protein>
<gene>
    <name evidence="2" type="ORF">EM808_12080</name>
</gene>